<proteinExistence type="predicted"/>
<dbReference type="AlphaFoldDB" id="A0A2I1R1G1"/>
<dbReference type="PANTHER" id="PTHR10668">
    <property type="entry name" value="PHYTOENE DEHYDROGENASE"/>
    <property type="match status" value="1"/>
</dbReference>
<evidence type="ECO:0000313" key="1">
    <source>
        <dbReference type="EMBL" id="PKZ62958.1"/>
    </source>
</evidence>
<gene>
    <name evidence="1" type="ORF">CYJ73_24375</name>
</gene>
<name>A0A2I1R1G1_9ACTN</name>
<protein>
    <submittedName>
        <fullName evidence="1">Uncharacterized protein</fullName>
    </submittedName>
</protein>
<evidence type="ECO:0000313" key="2">
    <source>
        <dbReference type="Proteomes" id="UP000234662"/>
    </source>
</evidence>
<sequence>MFGIVADDLPWWAAILSATDPTQAPEGNDVLYLYAPSPVQVAGGWETVKDQMTKQLISTASRTISGIEKHELGRVVETPLGLEERLGAPNGCIYHVDQAVTRLGPLRPAIGWADSDKHVAGLYLGGAGSHPSGGVSGIPGQRAARAVLRSWA</sequence>
<dbReference type="RefSeq" id="WP_101822923.1">
    <property type="nucleotide sequence ID" value="NZ_PKJC01000037.1"/>
</dbReference>
<organism evidence="1 2">
    <name type="scientific">Gordonia terrae</name>
    <dbReference type="NCBI Taxonomy" id="2055"/>
    <lineage>
        <taxon>Bacteria</taxon>
        <taxon>Bacillati</taxon>
        <taxon>Actinomycetota</taxon>
        <taxon>Actinomycetes</taxon>
        <taxon>Mycobacteriales</taxon>
        <taxon>Gordoniaceae</taxon>
        <taxon>Gordonia</taxon>
    </lineage>
</organism>
<reference evidence="1 2" key="1">
    <citation type="submission" date="2017-12" db="EMBL/GenBank/DDBJ databases">
        <title>Phylogenetic diversity of female urinary microbiome.</title>
        <authorList>
            <person name="Thomas-White K."/>
            <person name="Wolfe A.J."/>
        </authorList>
    </citation>
    <scope>NUCLEOTIDE SEQUENCE [LARGE SCALE GENOMIC DNA]</scope>
    <source>
        <strain evidence="1 2">UMB0777</strain>
    </source>
</reference>
<dbReference type="PANTHER" id="PTHR10668:SF103">
    <property type="entry name" value="PYRIDINE NUCLEOTIDE-DISULFIDE OXIDOREDUCTASE DOMAIN-CONTAINING PROTEIN 2"/>
    <property type="match status" value="1"/>
</dbReference>
<accession>A0A2I1R1G1</accession>
<dbReference type="Proteomes" id="UP000234662">
    <property type="component" value="Unassembled WGS sequence"/>
</dbReference>
<comment type="caution">
    <text evidence="1">The sequence shown here is derived from an EMBL/GenBank/DDBJ whole genome shotgun (WGS) entry which is preliminary data.</text>
</comment>
<dbReference type="EMBL" id="PKJC01000037">
    <property type="protein sequence ID" value="PKZ62958.1"/>
    <property type="molecule type" value="Genomic_DNA"/>
</dbReference>